<dbReference type="SUPFAM" id="SSF51445">
    <property type="entry name" value="(Trans)glycosidases"/>
    <property type="match status" value="1"/>
</dbReference>
<proteinExistence type="inferred from homology"/>
<dbReference type="SUPFAM" id="SSF51011">
    <property type="entry name" value="Glycosyl hydrolase domain"/>
    <property type="match status" value="1"/>
</dbReference>
<keyword evidence="3" id="KW-0326">Glycosidase</keyword>
<dbReference type="Pfam" id="PF00128">
    <property type="entry name" value="Alpha-amylase"/>
    <property type="match status" value="1"/>
</dbReference>
<evidence type="ECO:0000256" key="1">
    <source>
        <dbReference type="ARBA" id="ARBA00008061"/>
    </source>
</evidence>
<dbReference type="Proteomes" id="UP000306912">
    <property type="component" value="Unassembled WGS sequence"/>
</dbReference>
<dbReference type="OrthoDB" id="9805159at2"/>
<dbReference type="InterPro" id="IPR017853">
    <property type="entry name" value="GH"/>
</dbReference>
<sequence length="564" mass="65940">MTEKWWQKAIVYQVYPRSFYDSNNDGIGDIQGIIEKLDYIADLGVNMIWMNPIFMSPNDDNGYDISDFYAISPEFGTMEDVELLINEAHKRDIRVMFDLVMNHTSDEHPWFIESRSSKDNPHRDFYIWADGRKNENGTGTVEPTNWEGFFGGSVWEKDEQTDQYYMHLFSKKMPDLNWENKAVREAIYDIARFWADKGIDGFRVDAIIHIGKDLTLPQGENDGSRAYVLADKYYANLPIVHDYVHEFHKEVLGPLQIMTVGEGSTAGIDEAKKYTAPEREEFDMLITFEHLSLDYDYSVTHVPPKWTHKKLDLLEFKSAMRRWQDGLYGHGWNTLYWNNHDMPRVVSRFGSNGVYREESAKMLATLMYLQWGTPYILQGEELGMTNAEYEDLSDYRDVEVFTLYNEAVVKGGHSHDEVMAMIHNRCRDNARTPMQWSAEKYAGFSQHEPWMKVSQNYLKINVALQQDDPYSVLNYYKKLLRLRQSKDVFIYGTFRFVLEDDANIYAYIREYNGEKVLVVCNFSGAERAIQLEVPKGELLLANYPDKNDDELTVLRPYEARVYQL</sequence>
<dbReference type="NCBIfam" id="NF008183">
    <property type="entry name" value="PRK10933.1"/>
    <property type="match status" value="1"/>
</dbReference>
<keyword evidence="6" id="KW-1185">Reference proteome</keyword>
<dbReference type="InParanoid" id="A0A5R8QES2"/>
<dbReference type="FunFam" id="2.60.40.1180:FF:000007">
    <property type="entry name" value="Sucrose isomerase"/>
    <property type="match status" value="1"/>
</dbReference>
<dbReference type="Pfam" id="PF16657">
    <property type="entry name" value="Malt_amylase_C"/>
    <property type="match status" value="1"/>
</dbReference>
<dbReference type="SMART" id="SM00642">
    <property type="entry name" value="Aamy"/>
    <property type="match status" value="1"/>
</dbReference>
<dbReference type="Gene3D" id="3.90.400.10">
    <property type="entry name" value="Oligo-1,6-glucosidase, Domain 2"/>
    <property type="match status" value="1"/>
</dbReference>
<dbReference type="Gene3D" id="2.60.40.1180">
    <property type="entry name" value="Golgi alpha-mannosidase II"/>
    <property type="match status" value="1"/>
</dbReference>
<dbReference type="InterPro" id="IPR032091">
    <property type="entry name" value="Malt_amylase-like_C"/>
</dbReference>
<dbReference type="InterPro" id="IPR006047">
    <property type="entry name" value="GH13_cat_dom"/>
</dbReference>
<comment type="similarity">
    <text evidence="1">Belongs to the glycosyl hydrolase 13 family.</text>
</comment>
<dbReference type="Gene3D" id="3.20.20.80">
    <property type="entry name" value="Glycosidases"/>
    <property type="match status" value="1"/>
</dbReference>
<dbReference type="PANTHER" id="PTHR10357">
    <property type="entry name" value="ALPHA-AMYLASE FAMILY MEMBER"/>
    <property type="match status" value="1"/>
</dbReference>
<dbReference type="AlphaFoldDB" id="A0A5R8QES2"/>
<evidence type="ECO:0000313" key="6">
    <source>
        <dbReference type="Proteomes" id="UP000306912"/>
    </source>
</evidence>
<dbReference type="CDD" id="cd11333">
    <property type="entry name" value="AmyAc_SI_OligoGlu_DGase"/>
    <property type="match status" value="1"/>
</dbReference>
<evidence type="ECO:0000256" key="2">
    <source>
        <dbReference type="ARBA" id="ARBA00022801"/>
    </source>
</evidence>
<organism evidence="5 6">
    <name type="scientific">Culicoidibacter larvae</name>
    <dbReference type="NCBI Taxonomy" id="2579976"/>
    <lineage>
        <taxon>Bacteria</taxon>
        <taxon>Bacillati</taxon>
        <taxon>Bacillota</taxon>
        <taxon>Culicoidibacteria</taxon>
        <taxon>Culicoidibacterales</taxon>
        <taxon>Culicoidibacteraceae</taxon>
        <taxon>Culicoidibacter</taxon>
    </lineage>
</organism>
<dbReference type="GO" id="GO:0004556">
    <property type="term" value="F:alpha-amylase activity"/>
    <property type="evidence" value="ECO:0007669"/>
    <property type="project" value="TreeGrafter"/>
</dbReference>
<reference evidence="5 6" key="1">
    <citation type="submission" date="2019-05" db="EMBL/GenBank/DDBJ databases">
        <title>Culicoidintestinum kansasii gen. nov., sp. nov. from the gastrointestinal tract of the biting midge, Culicoides sonorensis.</title>
        <authorList>
            <person name="Neupane S."/>
            <person name="Ghosh A."/>
            <person name="Gunther S."/>
            <person name="Martin K."/>
            <person name="Zurek L."/>
        </authorList>
    </citation>
    <scope>NUCLEOTIDE SEQUENCE [LARGE SCALE GENOMIC DNA]</scope>
    <source>
        <strain evidence="5 6">CS-1</strain>
    </source>
</reference>
<evidence type="ECO:0000259" key="4">
    <source>
        <dbReference type="SMART" id="SM00642"/>
    </source>
</evidence>
<gene>
    <name evidence="5" type="ORF">FEZ08_05175</name>
</gene>
<evidence type="ECO:0000313" key="5">
    <source>
        <dbReference type="EMBL" id="TLG75442.1"/>
    </source>
</evidence>
<comment type="caution">
    <text evidence="5">The sequence shown here is derived from an EMBL/GenBank/DDBJ whole genome shotgun (WGS) entry which is preliminary data.</text>
</comment>
<dbReference type="FunFam" id="3.20.20.80:FF:000064">
    <property type="entry name" value="Oligo-1,6-glucosidase"/>
    <property type="match status" value="1"/>
</dbReference>
<name>A0A5R8QES2_9FIRM</name>
<dbReference type="InterPro" id="IPR013780">
    <property type="entry name" value="Glyco_hydro_b"/>
</dbReference>
<dbReference type="EMBL" id="VBWP01000003">
    <property type="protein sequence ID" value="TLG75442.1"/>
    <property type="molecule type" value="Genomic_DNA"/>
</dbReference>
<accession>A0A5R8QES2</accession>
<keyword evidence="2" id="KW-0378">Hydrolase</keyword>
<protein>
    <submittedName>
        <fullName evidence="5">Alpha-glucosidase</fullName>
    </submittedName>
</protein>
<dbReference type="GO" id="GO:0009313">
    <property type="term" value="P:oligosaccharide catabolic process"/>
    <property type="evidence" value="ECO:0007669"/>
    <property type="project" value="TreeGrafter"/>
</dbReference>
<dbReference type="PANTHER" id="PTHR10357:SF179">
    <property type="entry name" value="NEUTRAL AND BASIC AMINO ACID TRANSPORT PROTEIN RBAT"/>
    <property type="match status" value="1"/>
</dbReference>
<dbReference type="InterPro" id="IPR045857">
    <property type="entry name" value="O16G_dom_2"/>
</dbReference>
<evidence type="ECO:0000256" key="3">
    <source>
        <dbReference type="ARBA" id="ARBA00023295"/>
    </source>
</evidence>
<dbReference type="RefSeq" id="WP_138190649.1">
    <property type="nucleotide sequence ID" value="NZ_VBWP01000003.1"/>
</dbReference>
<dbReference type="FunFam" id="3.90.400.10:FF:000002">
    <property type="entry name" value="Sucrose isomerase"/>
    <property type="match status" value="1"/>
</dbReference>
<feature type="domain" description="Glycosyl hydrolase family 13 catalytic" evidence="4">
    <location>
        <begin position="13"/>
        <end position="431"/>
    </location>
</feature>